<dbReference type="PANTHER" id="PTHR30329:SF21">
    <property type="entry name" value="LIPOPROTEIN YIAD-RELATED"/>
    <property type="match status" value="1"/>
</dbReference>
<proteinExistence type="predicted"/>
<comment type="subcellular location">
    <subcellularLocation>
        <location evidence="1">Cell outer membrane</location>
    </subcellularLocation>
</comment>
<reference evidence="7" key="1">
    <citation type="submission" date="2022-09" db="EMBL/GenBank/DDBJ databases">
        <title>Aureispira anguillicida sp. nov., isolated from Leptocephalus of Japanese eel Anguilla japonica.</title>
        <authorList>
            <person name="Yuasa K."/>
            <person name="Mekata T."/>
            <person name="Ikunari K."/>
        </authorList>
    </citation>
    <scope>NUCLEOTIDE SEQUENCE</scope>
    <source>
        <strain evidence="7">EL160426</strain>
    </source>
</reference>
<evidence type="ECO:0000256" key="5">
    <source>
        <dbReference type="SAM" id="SignalP"/>
    </source>
</evidence>
<dbReference type="InterPro" id="IPR006664">
    <property type="entry name" value="OMP_bac"/>
</dbReference>
<protein>
    <submittedName>
        <fullName evidence="7">OmpA family protein</fullName>
    </submittedName>
</protein>
<gene>
    <name evidence="7" type="ORF">AsAng_0035360</name>
</gene>
<dbReference type="InterPro" id="IPR006665">
    <property type="entry name" value="OmpA-like"/>
</dbReference>
<dbReference type="InterPro" id="IPR050330">
    <property type="entry name" value="Bact_OuterMem_StrucFunc"/>
</dbReference>
<organism evidence="7 8">
    <name type="scientific">Aureispira anguillae</name>
    <dbReference type="NCBI Taxonomy" id="2864201"/>
    <lineage>
        <taxon>Bacteria</taxon>
        <taxon>Pseudomonadati</taxon>
        <taxon>Bacteroidota</taxon>
        <taxon>Saprospiria</taxon>
        <taxon>Saprospirales</taxon>
        <taxon>Saprospiraceae</taxon>
        <taxon>Aureispira</taxon>
    </lineage>
</organism>
<dbReference type="Proteomes" id="UP001060919">
    <property type="component" value="Chromosome"/>
</dbReference>
<feature type="signal peptide" evidence="5">
    <location>
        <begin position="1"/>
        <end position="16"/>
    </location>
</feature>
<dbReference type="EMBL" id="AP026867">
    <property type="protein sequence ID" value="BDS12811.1"/>
    <property type="molecule type" value="Genomic_DNA"/>
</dbReference>
<evidence type="ECO:0000259" key="6">
    <source>
        <dbReference type="PROSITE" id="PS51123"/>
    </source>
</evidence>
<dbReference type="PROSITE" id="PS51123">
    <property type="entry name" value="OMPA_2"/>
    <property type="match status" value="1"/>
</dbReference>
<keyword evidence="3" id="KW-0998">Cell outer membrane</keyword>
<accession>A0A915YGZ3</accession>
<evidence type="ECO:0000256" key="4">
    <source>
        <dbReference type="PROSITE-ProRule" id="PRU00473"/>
    </source>
</evidence>
<dbReference type="CDD" id="cd07185">
    <property type="entry name" value="OmpA_C-like"/>
    <property type="match status" value="1"/>
</dbReference>
<dbReference type="PANTHER" id="PTHR30329">
    <property type="entry name" value="STATOR ELEMENT OF FLAGELLAR MOTOR COMPLEX"/>
    <property type="match status" value="1"/>
</dbReference>
<keyword evidence="8" id="KW-1185">Reference proteome</keyword>
<dbReference type="SUPFAM" id="SSF103088">
    <property type="entry name" value="OmpA-like"/>
    <property type="match status" value="1"/>
</dbReference>
<dbReference type="Pfam" id="PF00691">
    <property type="entry name" value="OmpA"/>
    <property type="match status" value="1"/>
</dbReference>
<name>A0A915YGZ3_9BACT</name>
<dbReference type="Gene3D" id="3.30.1330.60">
    <property type="entry name" value="OmpA-like domain"/>
    <property type="match status" value="1"/>
</dbReference>
<feature type="chain" id="PRO_5037205031" evidence="5">
    <location>
        <begin position="17"/>
        <end position="338"/>
    </location>
</feature>
<dbReference type="InterPro" id="IPR036737">
    <property type="entry name" value="OmpA-like_sf"/>
</dbReference>
<keyword evidence="2 4" id="KW-0472">Membrane</keyword>
<evidence type="ECO:0000256" key="1">
    <source>
        <dbReference type="ARBA" id="ARBA00004442"/>
    </source>
</evidence>
<evidence type="ECO:0000313" key="7">
    <source>
        <dbReference type="EMBL" id="BDS12811.1"/>
    </source>
</evidence>
<dbReference type="RefSeq" id="WP_264788162.1">
    <property type="nucleotide sequence ID" value="NZ_AP026867.1"/>
</dbReference>
<dbReference type="Gene3D" id="2.60.120.260">
    <property type="entry name" value="Galactose-binding domain-like"/>
    <property type="match status" value="1"/>
</dbReference>
<dbReference type="AlphaFoldDB" id="A0A915YGZ3"/>
<evidence type="ECO:0000256" key="3">
    <source>
        <dbReference type="ARBA" id="ARBA00023237"/>
    </source>
</evidence>
<dbReference type="GO" id="GO:0009279">
    <property type="term" value="C:cell outer membrane"/>
    <property type="evidence" value="ECO:0007669"/>
    <property type="project" value="UniProtKB-SubCell"/>
</dbReference>
<feature type="domain" description="OmpA-like" evidence="6">
    <location>
        <begin position="225"/>
        <end position="338"/>
    </location>
</feature>
<keyword evidence="5" id="KW-0732">Signal</keyword>
<sequence>MLIIILLILSMSFCWGQQDNLVPNPSFEQTRSNPSGYTSTNKSFAVAVPYWVSPSHASPDLITPKFQISIFDQRVPYGKSSNNMAALKISKDKIIYAEYVMAKLKEPIKKGRSYKAEFWYMHLAYRLSANTVTPSYVNANFGMAFCQGQHFLTTKFLAAKPQINDSDTARTEPFVWKKITGTFQADKDYTHICIGQFEPASEHVLHGYIAIDEVYVSEIKPLKLEAGKALILENITFKSGTAILEKGAFGALLELSSLLIKDTNIKLSINGHTDDVGAADANQVLSLNRAKAVYDFLIEQGISKKRLKFKGLGETEPIATNKSKEGQQKNRRVEFLVE</sequence>
<evidence type="ECO:0000256" key="2">
    <source>
        <dbReference type="ARBA" id="ARBA00023136"/>
    </source>
</evidence>
<evidence type="ECO:0000313" key="8">
    <source>
        <dbReference type="Proteomes" id="UP001060919"/>
    </source>
</evidence>
<dbReference type="PRINTS" id="PR01021">
    <property type="entry name" value="OMPADOMAIN"/>
</dbReference>
<dbReference type="KEGG" id="aup:AsAng_0035360"/>